<dbReference type="EMBL" id="VFIA01000010">
    <property type="protein sequence ID" value="MBC3791598.1"/>
    <property type="molecule type" value="Genomic_DNA"/>
</dbReference>
<evidence type="ECO:0000256" key="1">
    <source>
        <dbReference type="SAM" id="Phobius"/>
    </source>
</evidence>
<feature type="transmembrane region" description="Helical" evidence="1">
    <location>
        <begin position="33"/>
        <end position="50"/>
    </location>
</feature>
<dbReference type="RefSeq" id="WP_186737392.1">
    <property type="nucleotide sequence ID" value="NZ_VFIA01000010.1"/>
</dbReference>
<evidence type="ECO:0000313" key="3">
    <source>
        <dbReference type="Proteomes" id="UP000700732"/>
    </source>
</evidence>
<name>A0ABR6W4W9_9BACT</name>
<comment type="caution">
    <text evidence="2">The sequence shown here is derived from an EMBL/GenBank/DDBJ whole genome shotgun (WGS) entry which is preliminary data.</text>
</comment>
<organism evidence="2 3">
    <name type="scientific">Spirosoma utsteinense</name>
    <dbReference type="NCBI Taxonomy" id="2585773"/>
    <lineage>
        <taxon>Bacteria</taxon>
        <taxon>Pseudomonadati</taxon>
        <taxon>Bacteroidota</taxon>
        <taxon>Cytophagia</taxon>
        <taxon>Cytophagales</taxon>
        <taxon>Cytophagaceae</taxon>
        <taxon>Spirosoma</taxon>
    </lineage>
</organism>
<dbReference type="Pfam" id="PF20221">
    <property type="entry name" value="DUF6580"/>
    <property type="match status" value="1"/>
</dbReference>
<feature type="transmembrane region" description="Helical" evidence="1">
    <location>
        <begin position="167"/>
        <end position="185"/>
    </location>
</feature>
<dbReference type="InterPro" id="IPR046487">
    <property type="entry name" value="DUF6580"/>
</dbReference>
<keyword evidence="3" id="KW-1185">Reference proteome</keyword>
<keyword evidence="1" id="KW-0812">Transmembrane</keyword>
<protein>
    <submittedName>
        <fullName evidence="2">Uncharacterized protein</fullName>
    </submittedName>
</protein>
<feature type="transmembrane region" description="Helical" evidence="1">
    <location>
        <begin position="57"/>
        <end position="76"/>
    </location>
</feature>
<dbReference type="Proteomes" id="UP000700732">
    <property type="component" value="Unassembled WGS sequence"/>
</dbReference>
<reference evidence="2 3" key="1">
    <citation type="submission" date="2019-06" db="EMBL/GenBank/DDBJ databases">
        <title>Spirosoma utsteinense sp. nov. isolated from Antarctic ice-free soils.</title>
        <authorList>
            <person name="Tahon G."/>
        </authorList>
    </citation>
    <scope>NUCLEOTIDE SEQUENCE [LARGE SCALE GENOMIC DNA]</scope>
    <source>
        <strain evidence="2 3">LMG 31447</strain>
    </source>
</reference>
<accession>A0ABR6W4W9</accession>
<feature type="transmembrane region" description="Helical" evidence="1">
    <location>
        <begin position="88"/>
        <end position="105"/>
    </location>
</feature>
<keyword evidence="1" id="KW-0472">Membrane</keyword>
<sequence>MKQSVNPRFLVLLSFIGLMAAMRVANSVDLSPVAHFTPVGAMALFGGSYFTNRWKAFGLPLLTLWLSDLVINGLLLDGKYGLMYDGWYWIYGIFALIVWFGKTLLQKVSVKNVLVASLVAALSHWMLADTSVWLAGGTDLRTNLPLSRDFAGWLQCIIQGIPYMRNFLAGTLVYSALLFGCFEWLQTRYPKLALARVQS</sequence>
<feature type="transmembrane region" description="Helical" evidence="1">
    <location>
        <begin position="112"/>
        <end position="136"/>
    </location>
</feature>
<proteinExistence type="predicted"/>
<gene>
    <name evidence="2" type="ORF">FH603_2103</name>
</gene>
<evidence type="ECO:0000313" key="2">
    <source>
        <dbReference type="EMBL" id="MBC3791598.1"/>
    </source>
</evidence>
<keyword evidence="1" id="KW-1133">Transmembrane helix</keyword>